<dbReference type="GO" id="GO:0046872">
    <property type="term" value="F:metal ion binding"/>
    <property type="evidence" value="ECO:0007669"/>
    <property type="project" value="UniProtKB-KW"/>
</dbReference>
<comment type="cofactor">
    <cofactor evidence="7">
        <name>a divalent metal cation</name>
        <dbReference type="ChEBI" id="CHEBI:60240"/>
    </cofactor>
    <text evidence="7">Binds 1 divalent metal cation per subunit.</text>
</comment>
<evidence type="ECO:0000256" key="5">
    <source>
        <dbReference type="ARBA" id="ARBA00023315"/>
    </source>
</evidence>
<comment type="subcellular location">
    <subcellularLocation>
        <location evidence="7">Mitochondrion</location>
    </subcellularLocation>
</comment>
<dbReference type="SUPFAM" id="SSF53067">
    <property type="entry name" value="Actin-like ATPase domain"/>
    <property type="match status" value="1"/>
</dbReference>
<dbReference type="AlphaFoldDB" id="A0A7S1FFA9"/>
<dbReference type="InterPro" id="IPR017861">
    <property type="entry name" value="KAE1/TsaD"/>
</dbReference>
<organism evidence="10">
    <name type="scientific">Noctiluca scintillans</name>
    <name type="common">Sea sparkle</name>
    <name type="synonym">Red tide dinoflagellate</name>
    <dbReference type="NCBI Taxonomy" id="2966"/>
    <lineage>
        <taxon>Eukaryota</taxon>
        <taxon>Sar</taxon>
        <taxon>Alveolata</taxon>
        <taxon>Dinophyceae</taxon>
        <taxon>Noctilucales</taxon>
        <taxon>Noctilucaceae</taxon>
        <taxon>Noctiluca</taxon>
    </lineage>
</organism>
<evidence type="ECO:0000313" key="10">
    <source>
        <dbReference type="EMBL" id="CAD8862313.1"/>
    </source>
</evidence>
<keyword evidence="5 7" id="KW-0012">Acyltransferase</keyword>
<evidence type="ECO:0000259" key="9">
    <source>
        <dbReference type="Pfam" id="PF00814"/>
    </source>
</evidence>
<evidence type="ECO:0000256" key="7">
    <source>
        <dbReference type="HAMAP-Rule" id="MF_03179"/>
    </source>
</evidence>
<dbReference type="InterPro" id="IPR043129">
    <property type="entry name" value="ATPase_NBD"/>
</dbReference>
<feature type="compositionally biased region" description="Polar residues" evidence="8">
    <location>
        <begin position="222"/>
        <end position="234"/>
    </location>
</feature>
<comment type="function">
    <text evidence="7">Required for the formation of a threonylcarbamoyl group on adenosine at position 37 (t(6)A37) in mitochondrial tRNAs that read codons beginning with adenine. Probably involved in the transfer of the threonylcarbamoyl moiety of threonylcarbamoyl-AMP (TC-AMP) to the N6 group of A37. Involved in mitochondrial genome maintenance.</text>
</comment>
<accession>A0A7S1FFA9</accession>
<dbReference type="Pfam" id="PF00814">
    <property type="entry name" value="TsaD"/>
    <property type="match status" value="1"/>
</dbReference>
<feature type="compositionally biased region" description="Basic residues" evidence="8">
    <location>
        <begin position="636"/>
        <end position="647"/>
    </location>
</feature>
<dbReference type="HAMAP" id="MF_01445">
    <property type="entry name" value="TsaD"/>
    <property type="match status" value="1"/>
</dbReference>
<gene>
    <name evidence="10" type="ORF">NSCI0253_LOCUS36668</name>
</gene>
<dbReference type="Gene3D" id="3.40.50.300">
    <property type="entry name" value="P-loop containing nucleotide triphosphate hydrolases"/>
    <property type="match status" value="1"/>
</dbReference>
<dbReference type="InterPro" id="IPR003442">
    <property type="entry name" value="T6A_TsaE"/>
</dbReference>
<keyword evidence="4 7" id="KW-0479">Metal-binding</keyword>
<dbReference type="PANTHER" id="PTHR11735:SF6">
    <property type="entry name" value="TRNA N6-ADENOSINE THREONYLCARBAMOYLTRANSFERASE, MITOCHONDRIAL"/>
    <property type="match status" value="1"/>
</dbReference>
<dbReference type="CDD" id="cd24134">
    <property type="entry name" value="ASKHA_NBD_OSGEPL1_QRI7_euk"/>
    <property type="match status" value="1"/>
</dbReference>
<evidence type="ECO:0000256" key="1">
    <source>
        <dbReference type="ARBA" id="ARBA00012156"/>
    </source>
</evidence>
<comment type="catalytic activity">
    <reaction evidence="6 7">
        <text>L-threonylcarbamoyladenylate + adenosine(37) in tRNA = N(6)-L-threonylcarbamoyladenosine(37) in tRNA + AMP + H(+)</text>
        <dbReference type="Rhea" id="RHEA:37059"/>
        <dbReference type="Rhea" id="RHEA-COMP:10162"/>
        <dbReference type="Rhea" id="RHEA-COMP:10163"/>
        <dbReference type="ChEBI" id="CHEBI:15378"/>
        <dbReference type="ChEBI" id="CHEBI:73682"/>
        <dbReference type="ChEBI" id="CHEBI:74411"/>
        <dbReference type="ChEBI" id="CHEBI:74418"/>
        <dbReference type="ChEBI" id="CHEBI:456215"/>
        <dbReference type="EC" id="2.3.1.234"/>
    </reaction>
</comment>
<dbReference type="InterPro" id="IPR027417">
    <property type="entry name" value="P-loop_NTPase"/>
</dbReference>
<sequence length="665" mass="70727">MRCDLPDVEATEAFGAGLAAEAQQGDVVFLRGELGSGKTSLARGFLRRFFGNPRLDVPSPSYLLHFAYSAEDSAPQPETTEDAAPETGKEGERGGATTVAFRAGAKSLVPGCTVHHIDPFRLPEGKIAALLDFETIFKAISLVEWPERLGDQLVSQASPSRLEVSFEGLGPQAEGRTVVLSAVGPRWQTALDRWQAEGGLLRARPSDPLPDEASSEACNALQEGSVQGSAPSTAQERDCKSLPADSREWRVLGVESSCDDTGAAVLTGTGAILGEAIASQAGIHEVWGGVVPRLAQEEHRKAIDATVEEALRRANVSPEDLTAVAVTVGPGLGLCLEVGVRKALQIAAKHRLPLVRVHHMEAHTLVTRLPASLSTDGAGDAAGELPPLLPAFPFVTLLVSGGHNLAVLTRGIGRNTILGSTIDDSIGEAFDKTARLLGITQVPGGPHLEKLAKEGNPASHSLPKPLSRTRDPSLIDGCDFSFSGLKTAVRSAYERDVQQRTPASGELSEENHRALRADVAAAFQSVAVSHLCERAGRAVGWALELEPSARAMVVAGGVAANQTVREGLRQVAADYSITMTCPPPRLCVDNGVMVAWAGIERLRLGLYEEPPTEARVEQSVEIRPRWPLGQRDARSHQPKFPKGKKRKVSVECLRSETQGVEAEPA</sequence>
<dbReference type="EC" id="2.3.1.234" evidence="1"/>
<dbReference type="InterPro" id="IPR000905">
    <property type="entry name" value="Gcp-like_dom"/>
</dbReference>
<evidence type="ECO:0000256" key="2">
    <source>
        <dbReference type="ARBA" id="ARBA00022679"/>
    </source>
</evidence>
<dbReference type="GO" id="GO:0002949">
    <property type="term" value="P:tRNA threonylcarbamoyladenosine modification"/>
    <property type="evidence" value="ECO:0007669"/>
    <property type="project" value="UniProtKB-UniRule"/>
</dbReference>
<dbReference type="InterPro" id="IPR022450">
    <property type="entry name" value="TsaD"/>
</dbReference>
<feature type="domain" description="Gcp-like" evidence="9">
    <location>
        <begin position="272"/>
        <end position="596"/>
    </location>
</feature>
<feature type="region of interest" description="Disordered" evidence="8">
    <location>
        <begin position="627"/>
        <end position="665"/>
    </location>
</feature>
<keyword evidence="7" id="KW-0496">Mitochondrion</keyword>
<evidence type="ECO:0000256" key="4">
    <source>
        <dbReference type="ARBA" id="ARBA00022723"/>
    </source>
</evidence>
<name>A0A7S1FFA9_NOCSC</name>
<feature type="region of interest" description="Disordered" evidence="8">
    <location>
        <begin position="222"/>
        <end position="241"/>
    </location>
</feature>
<dbReference type="NCBIfam" id="TIGR00329">
    <property type="entry name" value="gcp_kae1"/>
    <property type="match status" value="1"/>
</dbReference>
<evidence type="ECO:0000256" key="3">
    <source>
        <dbReference type="ARBA" id="ARBA00022694"/>
    </source>
</evidence>
<feature type="region of interest" description="Disordered" evidence="8">
    <location>
        <begin position="72"/>
        <end position="93"/>
    </location>
</feature>
<proteinExistence type="inferred from homology"/>
<dbReference type="Pfam" id="PF02367">
    <property type="entry name" value="TsaE"/>
    <property type="match status" value="1"/>
</dbReference>
<protein>
    <recommendedName>
        <fullName evidence="1">N(6)-L-threonylcarbamoyladenine synthase</fullName>
        <ecNumber evidence="1">2.3.1.234</ecNumber>
    </recommendedName>
</protein>
<evidence type="ECO:0000256" key="6">
    <source>
        <dbReference type="ARBA" id="ARBA00048117"/>
    </source>
</evidence>
<reference evidence="10" key="1">
    <citation type="submission" date="2021-01" db="EMBL/GenBank/DDBJ databases">
        <authorList>
            <person name="Corre E."/>
            <person name="Pelletier E."/>
            <person name="Niang G."/>
            <person name="Scheremetjew M."/>
            <person name="Finn R."/>
            <person name="Kale V."/>
            <person name="Holt S."/>
            <person name="Cochrane G."/>
            <person name="Meng A."/>
            <person name="Brown T."/>
            <person name="Cohen L."/>
        </authorList>
    </citation>
    <scope>NUCLEOTIDE SEQUENCE</scope>
</reference>
<dbReference type="NCBIfam" id="TIGR03723">
    <property type="entry name" value="T6A_TsaD_YgjD"/>
    <property type="match status" value="1"/>
</dbReference>
<keyword evidence="2 7" id="KW-0808">Transferase</keyword>
<dbReference type="GO" id="GO:0005739">
    <property type="term" value="C:mitochondrion"/>
    <property type="evidence" value="ECO:0007669"/>
    <property type="project" value="UniProtKB-SubCell"/>
</dbReference>
<dbReference type="PRINTS" id="PR00789">
    <property type="entry name" value="OSIALOPTASE"/>
</dbReference>
<evidence type="ECO:0000256" key="8">
    <source>
        <dbReference type="SAM" id="MobiDB-lite"/>
    </source>
</evidence>
<dbReference type="GO" id="GO:0061711">
    <property type="term" value="F:tRNA N(6)-L-threonylcarbamoyladenine synthase activity"/>
    <property type="evidence" value="ECO:0007669"/>
    <property type="project" value="UniProtKB-EC"/>
</dbReference>
<comment type="similarity">
    <text evidence="7">Belongs to the KAE1 / TsaD family.</text>
</comment>
<keyword evidence="3 7" id="KW-0819">tRNA processing</keyword>
<dbReference type="Gene3D" id="3.30.420.40">
    <property type="match status" value="2"/>
</dbReference>
<dbReference type="PANTHER" id="PTHR11735">
    <property type="entry name" value="TRNA N6-ADENOSINE THREONYLCARBAMOYLTRANSFERASE"/>
    <property type="match status" value="1"/>
</dbReference>
<comment type="subunit">
    <text evidence="7">Homodimer.</text>
</comment>
<dbReference type="EMBL" id="HBFQ01051384">
    <property type="protein sequence ID" value="CAD8862313.1"/>
    <property type="molecule type" value="Transcribed_RNA"/>
</dbReference>